<accession>A0A2I1GD06</accession>
<dbReference type="VEuPathDB" id="FungiDB:RhiirFUN_006034"/>
<evidence type="ECO:0000313" key="2">
    <source>
        <dbReference type="Proteomes" id="UP000234323"/>
    </source>
</evidence>
<proteinExistence type="predicted"/>
<evidence type="ECO:0000313" key="1">
    <source>
        <dbReference type="EMBL" id="PKY44503.1"/>
    </source>
</evidence>
<organism evidence="1 2">
    <name type="scientific">Rhizophagus irregularis</name>
    <dbReference type="NCBI Taxonomy" id="588596"/>
    <lineage>
        <taxon>Eukaryota</taxon>
        <taxon>Fungi</taxon>
        <taxon>Fungi incertae sedis</taxon>
        <taxon>Mucoromycota</taxon>
        <taxon>Glomeromycotina</taxon>
        <taxon>Glomeromycetes</taxon>
        <taxon>Glomerales</taxon>
        <taxon>Glomeraceae</taxon>
        <taxon>Rhizophagus</taxon>
    </lineage>
</organism>
<name>A0A2I1GD06_9GLOM</name>
<keyword evidence="2" id="KW-1185">Reference proteome</keyword>
<sequence length="96" mass="10595">MNDDSISKTLSKADKLSSFKIPIPLDSVFGNPVYDKVTGRIIGADSIILTYFLEDMGNCAEGQTLAIWDLLLKHVMDANDTCHIGGERIKAFDIDF</sequence>
<gene>
    <name evidence="1" type="ORF">RhiirA4_399956</name>
</gene>
<dbReference type="Proteomes" id="UP000234323">
    <property type="component" value="Unassembled WGS sequence"/>
</dbReference>
<feature type="non-terminal residue" evidence="1">
    <location>
        <position position="96"/>
    </location>
</feature>
<reference evidence="1 2" key="1">
    <citation type="submission" date="2015-10" db="EMBL/GenBank/DDBJ databases">
        <title>Genome analyses suggest a sexual origin of heterokaryosis in a supposedly ancient asexual fungus.</title>
        <authorList>
            <person name="Ropars J."/>
            <person name="Sedzielewska K."/>
            <person name="Noel J."/>
            <person name="Charron P."/>
            <person name="Farinelli L."/>
            <person name="Marton T."/>
            <person name="Kruger M."/>
            <person name="Pelin A."/>
            <person name="Brachmann A."/>
            <person name="Corradi N."/>
        </authorList>
    </citation>
    <scope>NUCLEOTIDE SEQUENCE [LARGE SCALE GENOMIC DNA]</scope>
    <source>
        <strain evidence="1 2">A4</strain>
    </source>
</reference>
<dbReference type="AlphaFoldDB" id="A0A2I1GD06"/>
<dbReference type="EMBL" id="LLXI01000327">
    <property type="protein sequence ID" value="PKY44503.1"/>
    <property type="molecule type" value="Genomic_DNA"/>
</dbReference>
<dbReference type="VEuPathDB" id="FungiDB:FUN_003898"/>
<protein>
    <submittedName>
        <fullName evidence="1">Uncharacterized protein</fullName>
    </submittedName>
</protein>
<comment type="caution">
    <text evidence="1">The sequence shown here is derived from an EMBL/GenBank/DDBJ whole genome shotgun (WGS) entry which is preliminary data.</text>
</comment>